<dbReference type="Proteomes" id="UP001219568">
    <property type="component" value="Unassembled WGS sequence"/>
</dbReference>
<gene>
    <name evidence="2" type="ORF">N7460_001626</name>
</gene>
<evidence type="ECO:0000313" key="2">
    <source>
        <dbReference type="EMBL" id="KAJ6051092.1"/>
    </source>
</evidence>
<reference evidence="2" key="2">
    <citation type="submission" date="2023-01" db="EMBL/GenBank/DDBJ databases">
        <authorList>
            <person name="Petersen C."/>
        </authorList>
    </citation>
    <scope>NUCLEOTIDE SEQUENCE</scope>
    <source>
        <strain evidence="2">IBT 15450</strain>
    </source>
</reference>
<evidence type="ECO:0000313" key="3">
    <source>
        <dbReference type="Proteomes" id="UP001219568"/>
    </source>
</evidence>
<organism evidence="2 3">
    <name type="scientific">Penicillium canescens</name>
    <dbReference type="NCBI Taxonomy" id="5083"/>
    <lineage>
        <taxon>Eukaryota</taxon>
        <taxon>Fungi</taxon>
        <taxon>Dikarya</taxon>
        <taxon>Ascomycota</taxon>
        <taxon>Pezizomycotina</taxon>
        <taxon>Eurotiomycetes</taxon>
        <taxon>Eurotiomycetidae</taxon>
        <taxon>Eurotiales</taxon>
        <taxon>Aspergillaceae</taxon>
        <taxon>Penicillium</taxon>
    </lineage>
</organism>
<keyword evidence="3" id="KW-1185">Reference proteome</keyword>
<sequence>MTLIIKTTILGLLTASAFARPVDVGNDILVERQGPPAAVGCPGDNMNECHDALASVCGIPCSSQGPGALGCQNTCLNNAWTQCAKCFPA</sequence>
<evidence type="ECO:0000256" key="1">
    <source>
        <dbReference type="SAM" id="SignalP"/>
    </source>
</evidence>
<dbReference type="EMBL" id="JAQJZL010000002">
    <property type="protein sequence ID" value="KAJ6051092.1"/>
    <property type="molecule type" value="Genomic_DNA"/>
</dbReference>
<feature type="chain" id="PRO_5042019657" evidence="1">
    <location>
        <begin position="20"/>
        <end position="89"/>
    </location>
</feature>
<comment type="caution">
    <text evidence="2">The sequence shown here is derived from an EMBL/GenBank/DDBJ whole genome shotgun (WGS) entry which is preliminary data.</text>
</comment>
<name>A0AAD6IIA1_PENCN</name>
<dbReference type="AlphaFoldDB" id="A0AAD6IIA1"/>
<accession>A0AAD6IIA1</accession>
<keyword evidence="1" id="KW-0732">Signal</keyword>
<reference evidence="2" key="1">
    <citation type="journal article" date="2023" name="IMA Fungus">
        <title>Comparative genomic study of the Penicillium genus elucidates a diverse pangenome and 15 lateral gene transfer events.</title>
        <authorList>
            <person name="Petersen C."/>
            <person name="Sorensen T."/>
            <person name="Nielsen M.R."/>
            <person name="Sondergaard T.E."/>
            <person name="Sorensen J.L."/>
            <person name="Fitzpatrick D.A."/>
            <person name="Frisvad J.C."/>
            <person name="Nielsen K.L."/>
        </authorList>
    </citation>
    <scope>NUCLEOTIDE SEQUENCE</scope>
    <source>
        <strain evidence="2">IBT 15450</strain>
    </source>
</reference>
<protein>
    <submittedName>
        <fullName evidence="2">Uncharacterized protein</fullName>
    </submittedName>
</protein>
<feature type="signal peptide" evidence="1">
    <location>
        <begin position="1"/>
        <end position="19"/>
    </location>
</feature>
<proteinExistence type="predicted"/>